<comment type="subcellular location">
    <subcellularLocation>
        <location evidence="8">Cytoplasm</location>
    </subcellularLocation>
</comment>
<dbReference type="SUPFAM" id="SSF55681">
    <property type="entry name" value="Class II aaRS and biotin synthetases"/>
    <property type="match status" value="1"/>
</dbReference>
<feature type="domain" description="Aminoacyl-transfer RNA synthetases class-II family profile" evidence="10">
    <location>
        <begin position="1"/>
        <end position="351"/>
    </location>
</feature>
<evidence type="ECO:0000256" key="4">
    <source>
        <dbReference type="ARBA" id="ARBA00022840"/>
    </source>
</evidence>
<dbReference type="Pfam" id="PF03129">
    <property type="entry name" value="HGTP_anticodon"/>
    <property type="match status" value="1"/>
</dbReference>
<keyword evidence="2 8" id="KW-0963">Cytoplasm</keyword>
<accession>A0A5D4RRD7</accession>
<keyword evidence="4 8" id="KW-0067">ATP-binding</keyword>
<dbReference type="EC" id="6.1.1.21" evidence="8"/>
<dbReference type="GO" id="GO:0005524">
    <property type="term" value="F:ATP binding"/>
    <property type="evidence" value="ECO:0007669"/>
    <property type="project" value="UniProtKB-UniRule"/>
</dbReference>
<dbReference type="AlphaFoldDB" id="A0A5D4RRD7"/>
<evidence type="ECO:0000256" key="3">
    <source>
        <dbReference type="ARBA" id="ARBA00022741"/>
    </source>
</evidence>
<feature type="binding site" evidence="9">
    <location>
        <position position="112"/>
    </location>
    <ligand>
        <name>L-histidine</name>
        <dbReference type="ChEBI" id="CHEBI:57595"/>
    </ligand>
</feature>
<reference evidence="11 12" key="1">
    <citation type="submission" date="2019-08" db="EMBL/GenBank/DDBJ databases">
        <title>Bacillus genomes from the desert of Cuatro Cienegas, Coahuila.</title>
        <authorList>
            <person name="Olmedo-Alvarez G."/>
        </authorList>
    </citation>
    <scope>NUCLEOTIDE SEQUENCE [LARGE SCALE GENOMIC DNA]</scope>
    <source>
        <strain evidence="11 12">CH446_14T</strain>
    </source>
</reference>
<evidence type="ECO:0000259" key="10">
    <source>
        <dbReference type="PROSITE" id="PS50862"/>
    </source>
</evidence>
<dbReference type="InterPro" id="IPR004516">
    <property type="entry name" value="HisRS/HisZ"/>
</dbReference>
<organism evidence="11 12">
    <name type="scientific">Bacillus infantis</name>
    <dbReference type="NCBI Taxonomy" id="324767"/>
    <lineage>
        <taxon>Bacteria</taxon>
        <taxon>Bacillati</taxon>
        <taxon>Bacillota</taxon>
        <taxon>Bacilli</taxon>
        <taxon>Bacillales</taxon>
        <taxon>Bacillaceae</taxon>
        <taxon>Bacillus</taxon>
    </lineage>
</organism>
<dbReference type="SUPFAM" id="SSF52954">
    <property type="entry name" value="Class II aaRS ABD-related"/>
    <property type="match status" value="1"/>
</dbReference>
<feature type="binding site" evidence="9">
    <location>
        <position position="273"/>
    </location>
    <ligand>
        <name>L-histidine</name>
        <dbReference type="ChEBI" id="CHEBI:57595"/>
    </ligand>
</feature>
<dbReference type="PANTHER" id="PTHR11476:SF7">
    <property type="entry name" value="HISTIDINE--TRNA LIGASE"/>
    <property type="match status" value="1"/>
</dbReference>
<evidence type="ECO:0000313" key="11">
    <source>
        <dbReference type="EMBL" id="TYS52092.1"/>
    </source>
</evidence>
<dbReference type="Pfam" id="PF13393">
    <property type="entry name" value="tRNA-synt_His"/>
    <property type="match status" value="1"/>
</dbReference>
<dbReference type="Proteomes" id="UP000322139">
    <property type="component" value="Unassembled WGS sequence"/>
</dbReference>
<dbReference type="GO" id="GO:0004821">
    <property type="term" value="F:histidine-tRNA ligase activity"/>
    <property type="evidence" value="ECO:0007669"/>
    <property type="project" value="UniProtKB-UniRule"/>
</dbReference>
<dbReference type="InterPro" id="IPR015807">
    <property type="entry name" value="His-tRNA-ligase"/>
</dbReference>
<evidence type="ECO:0000313" key="12">
    <source>
        <dbReference type="Proteomes" id="UP000322139"/>
    </source>
</evidence>
<keyword evidence="8 11" id="KW-0436">Ligase</keyword>
<dbReference type="InterPro" id="IPR036621">
    <property type="entry name" value="Anticodon-bd_dom_sf"/>
</dbReference>
<dbReference type="EMBL" id="VTER01000001">
    <property type="protein sequence ID" value="TYS52092.1"/>
    <property type="molecule type" value="Genomic_DNA"/>
</dbReference>
<evidence type="ECO:0000256" key="7">
    <source>
        <dbReference type="ARBA" id="ARBA00047639"/>
    </source>
</evidence>
<dbReference type="Gene3D" id="3.40.50.800">
    <property type="entry name" value="Anticodon-binding domain"/>
    <property type="match status" value="1"/>
</dbReference>
<proteinExistence type="inferred from homology"/>
<dbReference type="RefSeq" id="WP_148973072.1">
    <property type="nucleotide sequence ID" value="NZ_VTER01000001.1"/>
</dbReference>
<dbReference type="InterPro" id="IPR045864">
    <property type="entry name" value="aa-tRNA-synth_II/BPL/LPL"/>
</dbReference>
<dbReference type="PANTHER" id="PTHR11476">
    <property type="entry name" value="HISTIDYL-TRNA SYNTHETASE"/>
    <property type="match status" value="1"/>
</dbReference>
<comment type="similarity">
    <text evidence="1 8">Belongs to the class-II aminoacyl-tRNA synthetase family.</text>
</comment>
<dbReference type="InterPro" id="IPR004154">
    <property type="entry name" value="Anticodon-bd"/>
</dbReference>
<evidence type="ECO:0000256" key="6">
    <source>
        <dbReference type="ARBA" id="ARBA00023146"/>
    </source>
</evidence>
<dbReference type="NCBIfam" id="NF009085">
    <property type="entry name" value="PRK12420.1"/>
    <property type="match status" value="1"/>
</dbReference>
<gene>
    <name evidence="8" type="primary">hisS</name>
    <name evidence="11" type="ORF">FZD51_01205</name>
</gene>
<comment type="catalytic activity">
    <reaction evidence="7 8">
        <text>tRNA(His) + L-histidine + ATP = L-histidyl-tRNA(His) + AMP + diphosphate + H(+)</text>
        <dbReference type="Rhea" id="RHEA:17313"/>
        <dbReference type="Rhea" id="RHEA-COMP:9665"/>
        <dbReference type="Rhea" id="RHEA-COMP:9689"/>
        <dbReference type="ChEBI" id="CHEBI:15378"/>
        <dbReference type="ChEBI" id="CHEBI:30616"/>
        <dbReference type="ChEBI" id="CHEBI:33019"/>
        <dbReference type="ChEBI" id="CHEBI:57595"/>
        <dbReference type="ChEBI" id="CHEBI:78442"/>
        <dbReference type="ChEBI" id="CHEBI:78527"/>
        <dbReference type="ChEBI" id="CHEBI:456215"/>
        <dbReference type="EC" id="6.1.1.21"/>
    </reaction>
</comment>
<feature type="binding site" evidence="9">
    <location>
        <position position="130"/>
    </location>
    <ligand>
        <name>L-histidine</name>
        <dbReference type="ChEBI" id="CHEBI:57595"/>
    </ligand>
</feature>
<evidence type="ECO:0000256" key="2">
    <source>
        <dbReference type="ARBA" id="ARBA00022490"/>
    </source>
</evidence>
<dbReference type="Gene3D" id="3.30.930.10">
    <property type="entry name" value="Bira Bifunctional Protein, Domain 2"/>
    <property type="match status" value="1"/>
</dbReference>
<dbReference type="InterPro" id="IPR006195">
    <property type="entry name" value="aa-tRNA-synth_II"/>
</dbReference>
<dbReference type="GO" id="GO:0005737">
    <property type="term" value="C:cytoplasm"/>
    <property type="evidence" value="ECO:0007669"/>
    <property type="project" value="UniProtKB-SubCell"/>
</dbReference>
<protein>
    <recommendedName>
        <fullName evidence="8">Histidine--tRNA ligase</fullName>
        <ecNumber evidence="8">6.1.1.21</ecNumber>
    </recommendedName>
    <alternativeName>
        <fullName evidence="8">Histidyl-tRNA synthetase</fullName>
        <shortName evidence="8">HisRS</shortName>
    </alternativeName>
</protein>
<dbReference type="PIRSF" id="PIRSF001549">
    <property type="entry name" value="His-tRNA_synth"/>
    <property type="match status" value="1"/>
</dbReference>
<dbReference type="InterPro" id="IPR041715">
    <property type="entry name" value="HisRS-like_core"/>
</dbReference>
<sequence>MKKMDYQNVKGTKDYLPEEEIVRRRIQRELEDVFIQYGCKPLETPILNYTELLASKYGGGAEILEEMYTLSDRGGRDLALRYDLTIPFAKAAAMNPGIRLPFKRYEIGRVFRDGPIKTGRLREFTQCDVDIAGADSQLAEAELMVMALDAFQRIGLDITIQYNNRKLLSGLLQEFGVLEEKRNEAILVLDKLEKAGWKKVSEELAAKDIGYETIQKIAGFISDTNIGELAYYKEIEDKNVLLKEGLQELQELEGYLTYLNCGGKAVFNPFLARGLDIYTGTVYEIFLTDRSLASSIGSGGRYDNAIGGFIGSGSKIATVGISFGLDAIFTAVSQSLSGTERESTADYYLIPINTPKESLALAQYLREKGWRVELELGSRKISKALERANKENIRKVILLGEEEVSNNQYKVKDMETGEEAFEKFVFKKYD</sequence>
<dbReference type="NCBIfam" id="TIGR00442">
    <property type="entry name" value="hisS"/>
    <property type="match status" value="1"/>
</dbReference>
<comment type="caution">
    <text evidence="11">The sequence shown here is derived from an EMBL/GenBank/DDBJ whole genome shotgun (WGS) entry which is preliminary data.</text>
</comment>
<dbReference type="GO" id="GO:0016740">
    <property type="term" value="F:transferase activity"/>
    <property type="evidence" value="ECO:0007669"/>
    <property type="project" value="UniProtKB-ARBA"/>
</dbReference>
<keyword evidence="3 8" id="KW-0547">Nucleotide-binding</keyword>
<evidence type="ECO:0000256" key="1">
    <source>
        <dbReference type="ARBA" id="ARBA00008226"/>
    </source>
</evidence>
<keyword evidence="6 8" id="KW-0030">Aminoacyl-tRNA synthetase</keyword>
<dbReference type="PROSITE" id="PS50862">
    <property type="entry name" value="AA_TRNA_LIGASE_II"/>
    <property type="match status" value="1"/>
</dbReference>
<evidence type="ECO:0000256" key="9">
    <source>
        <dbReference type="PIRSR" id="PIRSR001549-1"/>
    </source>
</evidence>
<evidence type="ECO:0000256" key="8">
    <source>
        <dbReference type="HAMAP-Rule" id="MF_00127"/>
    </source>
</evidence>
<keyword evidence="5 8" id="KW-0648">Protein biosynthesis</keyword>
<dbReference type="HAMAP" id="MF_00127">
    <property type="entry name" value="His_tRNA_synth"/>
    <property type="match status" value="1"/>
</dbReference>
<dbReference type="GO" id="GO:0140096">
    <property type="term" value="F:catalytic activity, acting on a protein"/>
    <property type="evidence" value="ECO:0007669"/>
    <property type="project" value="UniProtKB-ARBA"/>
</dbReference>
<dbReference type="GO" id="GO:0006427">
    <property type="term" value="P:histidyl-tRNA aminoacylation"/>
    <property type="evidence" value="ECO:0007669"/>
    <property type="project" value="UniProtKB-UniRule"/>
</dbReference>
<dbReference type="CDD" id="cd00773">
    <property type="entry name" value="HisRS-like_core"/>
    <property type="match status" value="1"/>
</dbReference>
<comment type="subunit">
    <text evidence="8">Homodimer.</text>
</comment>
<feature type="binding site" evidence="9">
    <location>
        <begin position="83"/>
        <end position="85"/>
    </location>
    <ligand>
        <name>L-histidine</name>
        <dbReference type="ChEBI" id="CHEBI:57595"/>
    </ligand>
</feature>
<name>A0A5D4RRD7_9BACI</name>
<evidence type="ECO:0000256" key="5">
    <source>
        <dbReference type="ARBA" id="ARBA00022917"/>
    </source>
</evidence>
<feature type="binding site" evidence="9">
    <location>
        <position position="126"/>
    </location>
    <ligand>
        <name>L-histidine</name>
        <dbReference type="ChEBI" id="CHEBI:57595"/>
    </ligand>
</feature>